<feature type="chain" id="PRO_5021810312" description="Alpha/beta hydrolase" evidence="1">
    <location>
        <begin position="21"/>
        <end position="145"/>
    </location>
</feature>
<name>A0A553JKG6_SHEHA</name>
<dbReference type="AlphaFoldDB" id="A0A553JKG6"/>
<evidence type="ECO:0000256" key="1">
    <source>
        <dbReference type="SAM" id="SignalP"/>
    </source>
</evidence>
<sequence length="145" mass="16216">MEIFSILVFSVFCSLGAANAGVEIPRSNTVELTEPSTKKIYPIFIKIPRSYQSSKDRQYPVIYLMDAPYSFQIASGSTRFPMNSDAIEFGEREDMVFGAKQLAEKIKAQSGENTLLKFSVIDGTRHATAFPTTLIQGLDWIYGKE</sequence>
<comment type="caution">
    <text evidence="2">The sequence shown here is derived from an EMBL/GenBank/DDBJ whole genome shotgun (WGS) entry which is preliminary data.</text>
</comment>
<gene>
    <name evidence="2" type="ORF">FN961_17725</name>
</gene>
<keyword evidence="3" id="KW-1185">Reference proteome</keyword>
<feature type="signal peptide" evidence="1">
    <location>
        <begin position="1"/>
        <end position="20"/>
    </location>
</feature>
<evidence type="ECO:0000313" key="2">
    <source>
        <dbReference type="EMBL" id="TRY12943.1"/>
    </source>
</evidence>
<dbReference type="EMBL" id="VKGK01000024">
    <property type="protein sequence ID" value="TRY12943.1"/>
    <property type="molecule type" value="Genomic_DNA"/>
</dbReference>
<protein>
    <recommendedName>
        <fullName evidence="4">Alpha/beta hydrolase</fullName>
    </recommendedName>
</protein>
<dbReference type="Proteomes" id="UP000318126">
    <property type="component" value="Unassembled WGS sequence"/>
</dbReference>
<reference evidence="3" key="1">
    <citation type="submission" date="2019-07" db="EMBL/GenBank/DDBJ databases">
        <title>Shewanella sp. YLB-08 draft genomic sequence.</title>
        <authorList>
            <person name="Yu L."/>
        </authorList>
    </citation>
    <scope>NUCLEOTIDE SEQUENCE [LARGE SCALE GENOMIC DNA]</scope>
    <source>
        <strain evidence="3">JCM 20706</strain>
    </source>
</reference>
<evidence type="ECO:0000313" key="3">
    <source>
        <dbReference type="Proteomes" id="UP000318126"/>
    </source>
</evidence>
<dbReference type="InterPro" id="IPR029058">
    <property type="entry name" value="AB_hydrolase_fold"/>
</dbReference>
<accession>A0A553JKG6</accession>
<organism evidence="2 3">
    <name type="scientific">Shewanella hanedai</name>
    <name type="common">Alteromonas hanedai</name>
    <dbReference type="NCBI Taxonomy" id="25"/>
    <lineage>
        <taxon>Bacteria</taxon>
        <taxon>Pseudomonadati</taxon>
        <taxon>Pseudomonadota</taxon>
        <taxon>Gammaproteobacteria</taxon>
        <taxon>Alteromonadales</taxon>
        <taxon>Shewanellaceae</taxon>
        <taxon>Shewanella</taxon>
    </lineage>
</organism>
<dbReference type="OrthoDB" id="6381520at2"/>
<dbReference type="Gene3D" id="3.40.50.1820">
    <property type="entry name" value="alpha/beta hydrolase"/>
    <property type="match status" value="1"/>
</dbReference>
<proteinExistence type="predicted"/>
<evidence type="ECO:0008006" key="4">
    <source>
        <dbReference type="Google" id="ProtNLM"/>
    </source>
</evidence>
<keyword evidence="1" id="KW-0732">Signal</keyword>